<name>A0ABP2T7C3_9LEPT</name>
<protein>
    <submittedName>
        <fullName evidence="1">Uncharacterized protein</fullName>
    </submittedName>
</protein>
<sequence>MLSFWKASSCLIKFTVYPLIVVRRRFDFCSHFPIALSPNPFNNVSN</sequence>
<keyword evidence="2" id="KW-1185">Reference proteome</keyword>
<comment type="caution">
    <text evidence="1">The sequence shown here is derived from an EMBL/GenBank/DDBJ whole genome shotgun (WGS) entry which is preliminary data.</text>
</comment>
<evidence type="ECO:0000313" key="2">
    <source>
        <dbReference type="Proteomes" id="UP000012099"/>
    </source>
</evidence>
<reference evidence="1 2" key="1">
    <citation type="submission" date="2013-01" db="EMBL/GenBank/DDBJ databases">
        <authorList>
            <person name="Harkins D.M."/>
            <person name="Durkin A.S."/>
            <person name="Brinkac L.M."/>
            <person name="Haft D.H."/>
            <person name="Selengut J.D."/>
            <person name="Sanka R."/>
            <person name="DePew J."/>
            <person name="Purushe J."/>
            <person name="Whelen A.C."/>
            <person name="Vinetz J.M."/>
            <person name="Sutton G.G."/>
            <person name="Nierman W.C."/>
            <person name="Fouts D.E."/>
        </authorList>
    </citation>
    <scope>NUCLEOTIDE SEQUENCE [LARGE SCALE GENOMIC DNA]</scope>
    <source>
        <strain evidence="1 2">2007001578</strain>
    </source>
</reference>
<proteinExistence type="predicted"/>
<dbReference type="Proteomes" id="UP000012099">
    <property type="component" value="Unassembled WGS sequence"/>
</dbReference>
<evidence type="ECO:0000313" key="1">
    <source>
        <dbReference type="EMBL" id="EMN00184.1"/>
    </source>
</evidence>
<accession>A0ABP2T7C3</accession>
<gene>
    <name evidence="1" type="ORF">LEP1GSC035_2652</name>
</gene>
<dbReference type="EMBL" id="AHMH02000101">
    <property type="protein sequence ID" value="EMN00184.1"/>
    <property type="molecule type" value="Genomic_DNA"/>
</dbReference>
<organism evidence="1 2">
    <name type="scientific">Leptospira noguchii str. 2007001578</name>
    <dbReference type="NCBI Taxonomy" id="1049974"/>
    <lineage>
        <taxon>Bacteria</taxon>
        <taxon>Pseudomonadati</taxon>
        <taxon>Spirochaetota</taxon>
        <taxon>Spirochaetia</taxon>
        <taxon>Leptospirales</taxon>
        <taxon>Leptospiraceae</taxon>
        <taxon>Leptospira</taxon>
    </lineage>
</organism>